<proteinExistence type="predicted"/>
<evidence type="ECO:0000313" key="2">
    <source>
        <dbReference type="EMBL" id="KAK0062160.1"/>
    </source>
</evidence>
<gene>
    <name evidence="2" type="ORF">Bpfe_008261</name>
</gene>
<sequence length="128" mass="14377">MMVNSCQSVTLREDSETFRTKALGAEVIESCGYLGHGYKGNKAERGREKEKVNCLIKTIPTQDELARTMSSIAHRFTQTPATSALHQSSQGESNAPAPLALFRTPQEQEHYHMKQRKLDSKELNDLLQ</sequence>
<protein>
    <submittedName>
        <fullName evidence="2">Uncharacterized protein</fullName>
    </submittedName>
</protein>
<reference evidence="2" key="1">
    <citation type="journal article" date="2023" name="PLoS Negl. Trop. Dis.">
        <title>A genome sequence for Biomphalaria pfeifferi, the major vector snail for the human-infecting parasite Schistosoma mansoni.</title>
        <authorList>
            <person name="Bu L."/>
            <person name="Lu L."/>
            <person name="Laidemitt M.R."/>
            <person name="Zhang S.M."/>
            <person name="Mutuku M."/>
            <person name="Mkoji G."/>
            <person name="Steinauer M."/>
            <person name="Loker E.S."/>
        </authorList>
    </citation>
    <scope>NUCLEOTIDE SEQUENCE</scope>
    <source>
        <strain evidence="2">KasaAsao</strain>
    </source>
</reference>
<dbReference type="Proteomes" id="UP001233172">
    <property type="component" value="Unassembled WGS sequence"/>
</dbReference>
<feature type="region of interest" description="Disordered" evidence="1">
    <location>
        <begin position="79"/>
        <end position="128"/>
    </location>
</feature>
<name>A0AAD8BYI8_BIOPF</name>
<evidence type="ECO:0000313" key="3">
    <source>
        <dbReference type="Proteomes" id="UP001233172"/>
    </source>
</evidence>
<dbReference type="AlphaFoldDB" id="A0AAD8BYI8"/>
<accession>A0AAD8BYI8</accession>
<reference evidence="2" key="2">
    <citation type="submission" date="2023-04" db="EMBL/GenBank/DDBJ databases">
        <authorList>
            <person name="Bu L."/>
            <person name="Lu L."/>
            <person name="Laidemitt M.R."/>
            <person name="Zhang S.M."/>
            <person name="Mutuku M."/>
            <person name="Mkoji G."/>
            <person name="Steinauer M."/>
            <person name="Loker E.S."/>
        </authorList>
    </citation>
    <scope>NUCLEOTIDE SEQUENCE</scope>
    <source>
        <strain evidence="2">KasaAsao</strain>
        <tissue evidence="2">Whole Snail</tissue>
    </source>
</reference>
<keyword evidence="3" id="KW-1185">Reference proteome</keyword>
<evidence type="ECO:0000256" key="1">
    <source>
        <dbReference type="SAM" id="MobiDB-lite"/>
    </source>
</evidence>
<organism evidence="2 3">
    <name type="scientific">Biomphalaria pfeifferi</name>
    <name type="common">Bloodfluke planorb</name>
    <name type="synonym">Freshwater snail</name>
    <dbReference type="NCBI Taxonomy" id="112525"/>
    <lineage>
        <taxon>Eukaryota</taxon>
        <taxon>Metazoa</taxon>
        <taxon>Spiralia</taxon>
        <taxon>Lophotrochozoa</taxon>
        <taxon>Mollusca</taxon>
        <taxon>Gastropoda</taxon>
        <taxon>Heterobranchia</taxon>
        <taxon>Euthyneura</taxon>
        <taxon>Panpulmonata</taxon>
        <taxon>Hygrophila</taxon>
        <taxon>Lymnaeoidea</taxon>
        <taxon>Planorbidae</taxon>
        <taxon>Biomphalaria</taxon>
    </lineage>
</organism>
<dbReference type="EMBL" id="JASAOG010000026">
    <property type="protein sequence ID" value="KAK0062160.1"/>
    <property type="molecule type" value="Genomic_DNA"/>
</dbReference>
<feature type="compositionally biased region" description="Basic and acidic residues" evidence="1">
    <location>
        <begin position="106"/>
        <end position="128"/>
    </location>
</feature>
<comment type="caution">
    <text evidence="2">The sequence shown here is derived from an EMBL/GenBank/DDBJ whole genome shotgun (WGS) entry which is preliminary data.</text>
</comment>
<feature type="compositionally biased region" description="Polar residues" evidence="1">
    <location>
        <begin position="79"/>
        <end position="93"/>
    </location>
</feature>